<keyword evidence="3" id="KW-1185">Reference proteome</keyword>
<organism evidence="2 3">
    <name type="scientific">Streptomyces thermolilacinus SPC6</name>
    <dbReference type="NCBI Taxonomy" id="1306406"/>
    <lineage>
        <taxon>Bacteria</taxon>
        <taxon>Bacillati</taxon>
        <taxon>Actinomycetota</taxon>
        <taxon>Actinomycetes</taxon>
        <taxon>Kitasatosporales</taxon>
        <taxon>Streptomycetaceae</taxon>
        <taxon>Streptomyces</taxon>
    </lineage>
</organism>
<dbReference type="RefSeq" id="WP_023588825.1">
    <property type="nucleotide sequence ID" value="NZ_ASHX02000001.1"/>
</dbReference>
<evidence type="ECO:0000313" key="3">
    <source>
        <dbReference type="Proteomes" id="UP000095329"/>
    </source>
</evidence>
<dbReference type="Gene3D" id="3.10.490.10">
    <property type="entry name" value="Gamma-glutamyl cyclotransferase-like"/>
    <property type="match status" value="1"/>
</dbReference>
<reference evidence="2 3" key="1">
    <citation type="journal article" date="2013" name="Genome Announc.">
        <title>Genome Sequence of Streptomyces violaceusniger Strain SPC6, a Halotolerant Streptomycete That Exhibits Rapid Growth and Development.</title>
        <authorList>
            <person name="Chen X."/>
            <person name="Zhang B."/>
            <person name="Zhang W."/>
            <person name="Wu X."/>
            <person name="Zhang M."/>
            <person name="Chen T."/>
            <person name="Liu G."/>
            <person name="Dyson P."/>
        </authorList>
    </citation>
    <scope>NUCLEOTIDE SEQUENCE [LARGE SCALE GENOMIC DNA]</scope>
    <source>
        <strain evidence="2 3">SPC6</strain>
    </source>
</reference>
<accession>A0A1D3DVM4</accession>
<dbReference type="CDD" id="cd06661">
    <property type="entry name" value="GGCT_like"/>
    <property type="match status" value="1"/>
</dbReference>
<dbReference type="AlphaFoldDB" id="A0A1D3DVM4"/>
<sequence>MTGAALPFFVYGTLRPGEPNHALCLAGRTALVEAARLPGAVLHDGPGYPYALRDRGGGGVTGDLVHAAPGAYGELLAVLDRLEEYHGPGHPLNLYERLRCDVLRARDGALVPAWVYVAAARAVPGPRIADGDWLSRRAVRGVPRTP</sequence>
<name>A0A1D3DVM4_9ACTN</name>
<gene>
    <name evidence="2" type="ORF">J116_019870</name>
</gene>
<proteinExistence type="predicted"/>
<dbReference type="InterPro" id="IPR036568">
    <property type="entry name" value="GGCT-like_sf"/>
</dbReference>
<dbReference type="InterPro" id="IPR013024">
    <property type="entry name" value="GGCT-like"/>
</dbReference>
<dbReference type="InterPro" id="IPR009288">
    <property type="entry name" value="AIG2-like_dom"/>
</dbReference>
<dbReference type="Proteomes" id="UP000095329">
    <property type="component" value="Unassembled WGS sequence"/>
</dbReference>
<evidence type="ECO:0000313" key="2">
    <source>
        <dbReference type="EMBL" id="OEJ96382.1"/>
    </source>
</evidence>
<dbReference type="SUPFAM" id="SSF110857">
    <property type="entry name" value="Gamma-glutamyl cyclotransferase-like"/>
    <property type="match status" value="1"/>
</dbReference>
<dbReference type="Pfam" id="PF06094">
    <property type="entry name" value="GGACT"/>
    <property type="match status" value="1"/>
</dbReference>
<evidence type="ECO:0000259" key="1">
    <source>
        <dbReference type="Pfam" id="PF06094"/>
    </source>
</evidence>
<comment type="caution">
    <text evidence="2">The sequence shown here is derived from an EMBL/GenBank/DDBJ whole genome shotgun (WGS) entry which is preliminary data.</text>
</comment>
<dbReference type="eggNOG" id="COG2105">
    <property type="taxonomic scope" value="Bacteria"/>
</dbReference>
<dbReference type="STRING" id="1306406.J116_019870"/>
<feature type="domain" description="Gamma-glutamylcyclotransferase AIG2-like" evidence="1">
    <location>
        <begin position="8"/>
        <end position="134"/>
    </location>
</feature>
<dbReference type="OrthoDB" id="5070127at2"/>
<dbReference type="EMBL" id="ASHX02000001">
    <property type="protein sequence ID" value="OEJ96382.1"/>
    <property type="molecule type" value="Genomic_DNA"/>
</dbReference>
<protein>
    <recommendedName>
        <fullName evidence="1">Gamma-glutamylcyclotransferase AIG2-like domain-containing protein</fullName>
    </recommendedName>
</protein>